<dbReference type="OrthoDB" id="9805101at2"/>
<feature type="binding site" evidence="6">
    <location>
        <position position="295"/>
    </location>
    <ligand>
        <name>Zn(2+)</name>
        <dbReference type="ChEBI" id="CHEBI:29105"/>
    </ligand>
</feature>
<comment type="function">
    <text evidence="6">Part of an energy-coupled inorganic carbon pump.</text>
</comment>
<evidence type="ECO:0000256" key="2">
    <source>
        <dbReference type="ARBA" id="ARBA00022475"/>
    </source>
</evidence>
<evidence type="ECO:0000256" key="4">
    <source>
        <dbReference type="ARBA" id="ARBA00022833"/>
    </source>
</evidence>
<evidence type="ECO:0000313" key="9">
    <source>
        <dbReference type="Proteomes" id="UP000321945"/>
    </source>
</evidence>
<dbReference type="InterPro" id="IPR018752">
    <property type="entry name" value="DabA"/>
</dbReference>
<dbReference type="PANTHER" id="PTHR38344:SF1">
    <property type="entry name" value="INORGANIC CARBON TRANSPORTER SUBUNIT DABA-RELATED"/>
    <property type="match status" value="1"/>
</dbReference>
<dbReference type="GO" id="GO:0008270">
    <property type="term" value="F:zinc ion binding"/>
    <property type="evidence" value="ECO:0007669"/>
    <property type="project" value="UniProtKB-UniRule"/>
</dbReference>
<evidence type="ECO:0000256" key="3">
    <source>
        <dbReference type="ARBA" id="ARBA00022723"/>
    </source>
</evidence>
<sequence>MMNSKLQQSLNEASEIVGTTWPLYTFVTSNPLVGFEKKHFSEAVNQAETLFGARSFPEVAVYRQAWQRNEILESEVANLLKENGFKTTPSESLKQMEIETVTIERNHNANLDRLVSKWLAAFMDEGLAEWEMPNKNEGFYNSWRKLAKYDSEIKVRNTNDIPSTALETLDILLKDYSQKEHLEIFKHHLAALPGWTGYIKHRNENDTAWQREYPITLLDYLAVRLFIAKQLKAEFLPKNASPKKHLETLTLRHLWLKAWEGSWQKQISTTLENNKNELKSKTSQPQIPDAQFALCIDTRSEMMRRHIENAGNYETFGYAGFFGIAMDYKNENDGIVRKSCPPILGSAYVVSETPQENKTDKAEKFAKKIQLKNFSEYFLRRLKNMLPSAFGYVEGSGIFYGFSLVGRTLFPGYNYRKSTLQATDYEKIYQPKINKCSGENHEQLDIPLDEKVAIVKGAFDLTGWKNFAPLVLFVGHGSHTANNPFGSSLDCGACAASPGRHNARMLAKMANLKDVRNTLMEKYAIEIPKDTVFIGAEHNTTTDEIVIFDADVPPVQTSAIQNLKVNLAKAQDNATAERLNKKNKNKSVSQAQSNANNWSETRPEWGLAKNASFIIAPRKLTKNLNLDGRCFLHSYDWERDLEGAALEGIMQGPMVVTQWINNHYYFSTVDNETFGGGSKITHNITGKFGVVQGNGGDLKMGLPLESVNQSDNEMYHQPLRLSVIIQAPIENIESILNKNENLKGLLDNEWIYLMAMDPNDNYRIKKYSKGMNWNAVISSEANTKSTKTASKVEIATAV</sequence>
<feature type="region of interest" description="Disordered" evidence="7">
    <location>
        <begin position="577"/>
        <end position="601"/>
    </location>
</feature>
<dbReference type="Pfam" id="PF10070">
    <property type="entry name" value="DabA"/>
    <property type="match status" value="1"/>
</dbReference>
<keyword evidence="2 6" id="KW-1003">Cell membrane</keyword>
<keyword evidence="5 6" id="KW-0472">Membrane</keyword>
<accession>A0A5C6YPS3</accession>
<proteinExistence type="inferred from homology"/>
<evidence type="ECO:0000256" key="7">
    <source>
        <dbReference type="SAM" id="MobiDB-lite"/>
    </source>
</evidence>
<feature type="binding site" evidence="6">
    <location>
        <position position="491"/>
    </location>
    <ligand>
        <name>Zn(2+)</name>
        <dbReference type="ChEBI" id="CHEBI:29105"/>
    </ligand>
</feature>
<dbReference type="HAMAP" id="MF_01871">
    <property type="entry name" value="DabA"/>
    <property type="match status" value="1"/>
</dbReference>
<dbReference type="EMBL" id="VORU01000006">
    <property type="protein sequence ID" value="TXD69075.1"/>
    <property type="molecule type" value="Genomic_DNA"/>
</dbReference>
<keyword evidence="3 6" id="KW-0479">Metal-binding</keyword>
<comment type="subcellular location">
    <subcellularLocation>
        <location evidence="6">Cell membrane</location>
        <topology evidence="6">Peripheral membrane protein</topology>
    </subcellularLocation>
</comment>
<keyword evidence="9" id="KW-1185">Reference proteome</keyword>
<evidence type="ECO:0000256" key="6">
    <source>
        <dbReference type="HAMAP-Rule" id="MF_01871"/>
    </source>
</evidence>
<keyword evidence="1 6" id="KW-0813">Transport</keyword>
<name>A0A5C6YPS3_9FLAO</name>
<organism evidence="8 9">
    <name type="scientific">Aequorivita lipolytica</name>
    <dbReference type="NCBI Taxonomy" id="153267"/>
    <lineage>
        <taxon>Bacteria</taxon>
        <taxon>Pseudomonadati</taxon>
        <taxon>Bacteroidota</taxon>
        <taxon>Flavobacteriia</taxon>
        <taxon>Flavobacteriales</taxon>
        <taxon>Flavobacteriaceae</taxon>
        <taxon>Aequorivita</taxon>
    </lineage>
</organism>
<feature type="binding site" evidence="6">
    <location>
        <position position="476"/>
    </location>
    <ligand>
        <name>Zn(2+)</name>
        <dbReference type="ChEBI" id="CHEBI:29105"/>
    </ligand>
</feature>
<gene>
    <name evidence="6" type="primary">dabA</name>
    <name evidence="8" type="ORF">ESV24_08490</name>
</gene>
<comment type="subunit">
    <text evidence="6">Forms a complex with DabB.</text>
</comment>
<dbReference type="GO" id="GO:0005886">
    <property type="term" value="C:plasma membrane"/>
    <property type="evidence" value="ECO:0007669"/>
    <property type="project" value="UniProtKB-SubCell"/>
</dbReference>
<feature type="binding site" evidence="6">
    <location>
        <position position="297"/>
    </location>
    <ligand>
        <name>Zn(2+)</name>
        <dbReference type="ChEBI" id="CHEBI:29105"/>
    </ligand>
</feature>
<comment type="caution">
    <text evidence="8">The sequence shown here is derived from an EMBL/GenBank/DDBJ whole genome shotgun (WGS) entry which is preliminary data.</text>
</comment>
<reference evidence="8 9" key="1">
    <citation type="submission" date="2019-08" db="EMBL/GenBank/DDBJ databases">
        <title>Genome of Aequorivita lipolytica Y10-2 (type strain).</title>
        <authorList>
            <person name="Bowman J.P."/>
        </authorList>
    </citation>
    <scope>NUCLEOTIDE SEQUENCE [LARGE SCALE GENOMIC DNA]</scope>
    <source>
        <strain evidence="8 9">Y10-2</strain>
    </source>
</reference>
<protein>
    <recommendedName>
        <fullName evidence="6">Probable inorganic carbon transporter subunit DabA</fullName>
    </recommendedName>
</protein>
<evidence type="ECO:0000256" key="5">
    <source>
        <dbReference type="ARBA" id="ARBA00023136"/>
    </source>
</evidence>
<feature type="compositionally biased region" description="Polar residues" evidence="7">
    <location>
        <begin position="586"/>
        <end position="600"/>
    </location>
</feature>
<dbReference type="Proteomes" id="UP000321945">
    <property type="component" value="Unassembled WGS sequence"/>
</dbReference>
<dbReference type="AlphaFoldDB" id="A0A5C6YPS3"/>
<evidence type="ECO:0000313" key="8">
    <source>
        <dbReference type="EMBL" id="TXD69075.1"/>
    </source>
</evidence>
<evidence type="ECO:0000256" key="1">
    <source>
        <dbReference type="ARBA" id="ARBA00022448"/>
    </source>
</evidence>
<dbReference type="RefSeq" id="WP_111815951.1">
    <property type="nucleotide sequence ID" value="NZ_CBCRZQ010000005.1"/>
</dbReference>
<comment type="cofactor">
    <cofactor evidence="6">
        <name>Zn(2+)</name>
        <dbReference type="ChEBI" id="CHEBI:29105"/>
    </cofactor>
</comment>
<comment type="similarity">
    <text evidence="6">Belongs to the inorganic carbon transporter (TC 9.A.2) DabA family.</text>
</comment>
<keyword evidence="4 6" id="KW-0862">Zinc</keyword>
<dbReference type="PANTHER" id="PTHR38344">
    <property type="entry name" value="UPF0753 PROTEIN AQ_863"/>
    <property type="match status" value="1"/>
</dbReference>